<dbReference type="Proteomes" id="UP000224006">
    <property type="component" value="Chromosome I"/>
</dbReference>
<proteinExistence type="predicted"/>
<keyword evidence="2" id="KW-0812">Transmembrane</keyword>
<feature type="compositionally biased region" description="Low complexity" evidence="1">
    <location>
        <begin position="423"/>
        <end position="441"/>
    </location>
</feature>
<dbReference type="PANTHER" id="PTHR33538:SF2">
    <property type="entry name" value="PROTEIN GAMETE EXPRESSED 1"/>
    <property type="match status" value="1"/>
</dbReference>
<feature type="transmembrane region" description="Helical" evidence="2">
    <location>
        <begin position="647"/>
        <end position="666"/>
    </location>
</feature>
<feature type="compositionally biased region" description="Basic and acidic residues" evidence="1">
    <location>
        <begin position="370"/>
        <end position="380"/>
    </location>
</feature>
<dbReference type="GeneID" id="40305654"/>
<dbReference type="EMBL" id="NWUJ01000001">
    <property type="protein sequence ID" value="PFH38250.1"/>
    <property type="molecule type" value="Genomic_DNA"/>
</dbReference>
<feature type="compositionally biased region" description="Basic and acidic residues" evidence="1">
    <location>
        <begin position="352"/>
        <end position="361"/>
    </location>
</feature>
<gene>
    <name evidence="3" type="ORF">BESB_005910</name>
</gene>
<evidence type="ECO:0008006" key="5">
    <source>
        <dbReference type="Google" id="ProtNLM"/>
    </source>
</evidence>
<evidence type="ECO:0000313" key="4">
    <source>
        <dbReference type="Proteomes" id="UP000224006"/>
    </source>
</evidence>
<dbReference type="InterPro" id="IPR040346">
    <property type="entry name" value="GEX1/Brambleberry"/>
</dbReference>
<feature type="region of interest" description="Disordered" evidence="1">
    <location>
        <begin position="419"/>
        <end position="484"/>
    </location>
</feature>
<keyword evidence="2" id="KW-0472">Membrane</keyword>
<dbReference type="VEuPathDB" id="ToxoDB:BESB_005910"/>
<name>A0A2A9MQE8_BESBE</name>
<dbReference type="RefSeq" id="XP_029222259.1">
    <property type="nucleotide sequence ID" value="XM_029359346.1"/>
</dbReference>
<feature type="region of interest" description="Disordered" evidence="1">
    <location>
        <begin position="281"/>
        <end position="385"/>
    </location>
</feature>
<dbReference type="OrthoDB" id="333165at2759"/>
<dbReference type="PANTHER" id="PTHR33538">
    <property type="entry name" value="PROTEIN GAMETE EXPRESSED 1"/>
    <property type="match status" value="1"/>
</dbReference>
<protein>
    <recommendedName>
        <fullName evidence="5">Transmembrane protein</fullName>
    </recommendedName>
</protein>
<sequence length="788" mass="85748">MAVNQGGRATSSDSFCFPAQARKRPKECAATATDGRRGLSSMHPRRMCACDKHESEALNSLSTVGAARRNIVAGCCEFEATLRRPRGLHSSSRLPRYSVTVAFGTLMFLISCSTVPGSLCADASSLGVLPRIPFILFSARWFLLASRGVVSAATAAHLSLQEAWFSSSDSPFASASPSSFSPSAVAKGRAAYDAFQRDAEETRHQGGSRARAVESCWREVLREINLLQSLPSAQACSSLGEASREYIALLRARCIYTRTGRAFPNARQGCYLVPDEIPASWLMPPRADGAGSGDGGETGKAERQQDVEGERRSASGGGGGHAARPRERENGASSEAGATLDPPQRPESYAAEGREGIEGGGDRQAGTAADARREATERRQGAPRLENPCLTLEAFLTLRLEHRAGGFEEALRIQGSGNDEVDAANSSARQQPSPSASFAASVESQGEQAEARRGARHAPAGSGLPGRSRSLPRESEEEAQTDDLHMQASRRLLLALSDTGRGDRNVGEAATLKSLMESCEALRQRVVVGCQHARSMDFGTFALVREQINHIDNICFFLHSAEWQRRSDETVTRLAVASGAVASHLRAQARNLEEMHAIQRQQLEGGWQVTHLLQNLQHGMQDVFAALHQIRSFHRYLADAVGSAQTFFFYLFALLLSLVFTAHVRLQGARLSLFTLLLLLASAEVAARKWGLSALLFLRLKYLQGTDLAAGLIRLLLAGDDNEIQAGRETPFFEKHKRAWDDPSLEDIEAVAFWLRCVYTSAAVAIWLHRALLHKTAEDLLREEMKKL</sequence>
<dbReference type="KEGG" id="bbes:BESB_005910"/>
<evidence type="ECO:0000313" key="3">
    <source>
        <dbReference type="EMBL" id="PFH38250.1"/>
    </source>
</evidence>
<keyword evidence="4" id="KW-1185">Reference proteome</keyword>
<evidence type="ECO:0000256" key="1">
    <source>
        <dbReference type="SAM" id="MobiDB-lite"/>
    </source>
</evidence>
<evidence type="ECO:0000256" key="2">
    <source>
        <dbReference type="SAM" id="Phobius"/>
    </source>
</evidence>
<keyword evidence="2" id="KW-1133">Transmembrane helix</keyword>
<organism evidence="3 4">
    <name type="scientific">Besnoitia besnoiti</name>
    <name type="common">Apicomplexan protozoan</name>
    <dbReference type="NCBI Taxonomy" id="94643"/>
    <lineage>
        <taxon>Eukaryota</taxon>
        <taxon>Sar</taxon>
        <taxon>Alveolata</taxon>
        <taxon>Apicomplexa</taxon>
        <taxon>Conoidasida</taxon>
        <taxon>Coccidia</taxon>
        <taxon>Eucoccidiorida</taxon>
        <taxon>Eimeriorina</taxon>
        <taxon>Sarcocystidae</taxon>
        <taxon>Besnoitia</taxon>
    </lineage>
</organism>
<accession>A0A2A9MQE8</accession>
<reference evidence="3 4" key="1">
    <citation type="submission" date="2017-09" db="EMBL/GenBank/DDBJ databases">
        <title>Genome sequencing of Besnoitia besnoiti strain Bb-Ger1.</title>
        <authorList>
            <person name="Schares G."/>
            <person name="Venepally P."/>
            <person name="Lorenzi H.A."/>
        </authorList>
    </citation>
    <scope>NUCLEOTIDE SEQUENCE [LARGE SCALE GENOMIC DNA]</scope>
    <source>
        <strain evidence="3 4">Bb-Ger1</strain>
    </source>
</reference>
<feature type="compositionally biased region" description="Basic and acidic residues" evidence="1">
    <location>
        <begin position="297"/>
        <end position="313"/>
    </location>
</feature>
<dbReference type="AlphaFoldDB" id="A0A2A9MQE8"/>
<comment type="caution">
    <text evidence="3">The sequence shown here is derived from an EMBL/GenBank/DDBJ whole genome shotgun (WGS) entry which is preliminary data.</text>
</comment>